<evidence type="ECO:0000313" key="1">
    <source>
        <dbReference type="EMBL" id="KFM28296.1"/>
    </source>
</evidence>
<keyword evidence="2" id="KW-1185">Reference proteome</keyword>
<dbReference type="RefSeq" id="XP_011401310.1">
    <property type="nucleotide sequence ID" value="XM_011403008.1"/>
</dbReference>
<gene>
    <name evidence="1" type="ORF">F751_3806</name>
</gene>
<accession>A0A087SRE2</accession>
<dbReference type="KEGG" id="apro:F751_3806"/>
<dbReference type="AlphaFoldDB" id="A0A087SRE2"/>
<sequence length="80" mass="8708">MRNSPAGIPPACHAAQATPLEANSRTRTHLVCLDGDTHVESLLSRVTTYFSVIPCSIGRRWPHMLCIASCDLLSTIVDMT</sequence>
<evidence type="ECO:0000313" key="2">
    <source>
        <dbReference type="Proteomes" id="UP000028924"/>
    </source>
</evidence>
<dbReference type="EMBL" id="KL662167">
    <property type="protein sequence ID" value="KFM28296.1"/>
    <property type="molecule type" value="Genomic_DNA"/>
</dbReference>
<organism evidence="1 2">
    <name type="scientific">Auxenochlorella protothecoides</name>
    <name type="common">Green microalga</name>
    <name type="synonym">Chlorella protothecoides</name>
    <dbReference type="NCBI Taxonomy" id="3075"/>
    <lineage>
        <taxon>Eukaryota</taxon>
        <taxon>Viridiplantae</taxon>
        <taxon>Chlorophyta</taxon>
        <taxon>core chlorophytes</taxon>
        <taxon>Trebouxiophyceae</taxon>
        <taxon>Chlorellales</taxon>
        <taxon>Chlorellaceae</taxon>
        <taxon>Auxenochlorella</taxon>
    </lineage>
</organism>
<name>A0A087SRE2_AUXPR</name>
<reference evidence="1 2" key="1">
    <citation type="journal article" date="2014" name="BMC Genomics">
        <title>Oil accumulation mechanisms of the oleaginous microalga Chlorella protothecoides revealed through its genome, transcriptomes, and proteomes.</title>
        <authorList>
            <person name="Gao C."/>
            <person name="Wang Y."/>
            <person name="Shen Y."/>
            <person name="Yan D."/>
            <person name="He X."/>
            <person name="Dai J."/>
            <person name="Wu Q."/>
        </authorList>
    </citation>
    <scope>NUCLEOTIDE SEQUENCE [LARGE SCALE GENOMIC DNA]</scope>
    <source>
        <strain evidence="1 2">0710</strain>
    </source>
</reference>
<dbReference type="GeneID" id="23615197"/>
<proteinExistence type="predicted"/>
<protein>
    <submittedName>
        <fullName evidence="1">Uncharacterized protein</fullName>
    </submittedName>
</protein>
<dbReference type="Proteomes" id="UP000028924">
    <property type="component" value="Unassembled WGS sequence"/>
</dbReference>